<sequence>MYLTSIYKYVYTPYDIKREPLKRGVVQYPTKMKSWKKNTVTQCFNKLLLCNAFEAHKQWRYDKRSPTLAGEVRNSKKFWSFQREKLTIQFRKQADRQLGPISQGQGYVLVMKFLGIILRAEKEFKPVYYVMAIRAKFPLFYIKFLIYVAFLLKVGGAINRTTASPFCMEILLYPDNQCTANTILSKTLRQNIDRERE</sequence>
<dbReference type="EMBL" id="JXJN01008830">
    <property type="status" value="NOT_ANNOTATED_CDS"/>
    <property type="molecule type" value="Genomic_DNA"/>
</dbReference>
<dbReference type="Proteomes" id="UP000092460">
    <property type="component" value="Unassembled WGS sequence"/>
</dbReference>
<name>A0A1B0B5R5_9MUSC</name>
<keyword evidence="1" id="KW-1133">Transmembrane helix</keyword>
<evidence type="ECO:0000313" key="3">
    <source>
        <dbReference type="Proteomes" id="UP000092460"/>
    </source>
</evidence>
<protein>
    <submittedName>
        <fullName evidence="2">Uncharacterized protein</fullName>
    </submittedName>
</protein>
<proteinExistence type="predicted"/>
<evidence type="ECO:0000256" key="1">
    <source>
        <dbReference type="SAM" id="Phobius"/>
    </source>
</evidence>
<keyword evidence="1" id="KW-0812">Transmembrane</keyword>
<keyword evidence="1" id="KW-0472">Membrane</keyword>
<organism evidence="2 3">
    <name type="scientific">Glossina palpalis gambiensis</name>
    <dbReference type="NCBI Taxonomy" id="67801"/>
    <lineage>
        <taxon>Eukaryota</taxon>
        <taxon>Metazoa</taxon>
        <taxon>Ecdysozoa</taxon>
        <taxon>Arthropoda</taxon>
        <taxon>Hexapoda</taxon>
        <taxon>Insecta</taxon>
        <taxon>Pterygota</taxon>
        <taxon>Neoptera</taxon>
        <taxon>Endopterygota</taxon>
        <taxon>Diptera</taxon>
        <taxon>Brachycera</taxon>
        <taxon>Muscomorpha</taxon>
        <taxon>Hippoboscoidea</taxon>
        <taxon>Glossinidae</taxon>
        <taxon>Glossina</taxon>
    </lineage>
</organism>
<keyword evidence="3" id="KW-1185">Reference proteome</keyword>
<dbReference type="VEuPathDB" id="VectorBase:GPPI019776"/>
<reference evidence="3" key="1">
    <citation type="submission" date="2015-01" db="EMBL/GenBank/DDBJ databases">
        <authorList>
            <person name="Aksoy S."/>
            <person name="Warren W."/>
            <person name="Wilson R.K."/>
        </authorList>
    </citation>
    <scope>NUCLEOTIDE SEQUENCE [LARGE SCALE GENOMIC DNA]</scope>
    <source>
        <strain evidence="3">IAEA</strain>
    </source>
</reference>
<evidence type="ECO:0000313" key="2">
    <source>
        <dbReference type="EnsemblMetazoa" id="GPPI019776-PA"/>
    </source>
</evidence>
<accession>A0A1B0B5R5</accession>
<reference evidence="2" key="2">
    <citation type="submission" date="2020-05" db="UniProtKB">
        <authorList>
            <consortium name="EnsemblMetazoa"/>
        </authorList>
    </citation>
    <scope>IDENTIFICATION</scope>
    <source>
        <strain evidence="2">IAEA</strain>
    </source>
</reference>
<dbReference type="AlphaFoldDB" id="A0A1B0B5R5"/>
<dbReference type="EnsemblMetazoa" id="GPPI019776-RA">
    <property type="protein sequence ID" value="GPPI019776-PA"/>
    <property type="gene ID" value="GPPI019776"/>
</dbReference>
<feature type="transmembrane region" description="Helical" evidence="1">
    <location>
        <begin position="140"/>
        <end position="158"/>
    </location>
</feature>